<keyword evidence="2 4" id="KW-0808">Transferase</keyword>
<dbReference type="AlphaFoldDB" id="R8B0V9"/>
<protein>
    <submittedName>
        <fullName evidence="4">4'-phosphopantetheinyl transferase</fullName>
    </submittedName>
</protein>
<dbReference type="InterPro" id="IPR050559">
    <property type="entry name" value="P-Pant_transferase_sf"/>
</dbReference>
<reference evidence="4 5" key="1">
    <citation type="journal article" date="2013" name="Genome Announc.">
        <title>Draft Genome Sequence of the Moderately Halophilic Bacterium Marinobacter lipolyticus Strain SM19.</title>
        <authorList>
            <person name="Papke R.T."/>
            <person name="de la Haba R.R."/>
            <person name="Infante-Dominguez C."/>
            <person name="Perez D."/>
            <person name="Sanchez-Porro C."/>
            <person name="Lapierre P."/>
            <person name="Ventosa A."/>
        </authorList>
    </citation>
    <scope>NUCLEOTIDE SEQUENCE [LARGE SCALE GENOMIC DNA]</scope>
    <source>
        <strain evidence="4 5">SM19</strain>
    </source>
</reference>
<dbReference type="Proteomes" id="UP000016540">
    <property type="component" value="Unassembled WGS sequence"/>
</dbReference>
<evidence type="ECO:0000313" key="4">
    <source>
        <dbReference type="EMBL" id="EON92192.1"/>
    </source>
</evidence>
<dbReference type="PATRIC" id="fig|1318628.3.peg.2243"/>
<accession>R8B0V9</accession>
<dbReference type="InterPro" id="IPR037143">
    <property type="entry name" value="4-PPantetheinyl_Trfase_dom_sf"/>
</dbReference>
<dbReference type="RefSeq" id="WP_012138291.1">
    <property type="nucleotide sequence ID" value="NZ_KE007325.1"/>
</dbReference>
<keyword evidence="5" id="KW-1185">Reference proteome</keyword>
<dbReference type="OrthoDB" id="9808281at2"/>
<dbReference type="GO" id="GO:0008897">
    <property type="term" value="F:holo-[acyl-carrier-protein] synthase activity"/>
    <property type="evidence" value="ECO:0007669"/>
    <property type="project" value="InterPro"/>
</dbReference>
<dbReference type="GO" id="GO:0000287">
    <property type="term" value="F:magnesium ion binding"/>
    <property type="evidence" value="ECO:0007669"/>
    <property type="project" value="InterPro"/>
</dbReference>
<dbReference type="InterPro" id="IPR008278">
    <property type="entry name" value="4-PPantetheinyl_Trfase_dom"/>
</dbReference>
<proteinExistence type="inferred from homology"/>
<comment type="similarity">
    <text evidence="1">Belongs to the P-Pant transferase superfamily. Gsp/Sfp/HetI/AcpT family.</text>
</comment>
<dbReference type="eggNOG" id="COG2091">
    <property type="taxonomic scope" value="Bacteria"/>
</dbReference>
<evidence type="ECO:0000256" key="2">
    <source>
        <dbReference type="ARBA" id="ARBA00022679"/>
    </source>
</evidence>
<dbReference type="PANTHER" id="PTHR12215:SF10">
    <property type="entry name" value="L-AMINOADIPATE-SEMIALDEHYDE DEHYDROGENASE-PHOSPHOPANTETHEINYL TRANSFERASE"/>
    <property type="match status" value="1"/>
</dbReference>
<dbReference type="STRING" id="1318628.MARLIPOL_11236"/>
<dbReference type="EMBL" id="ASAD01000011">
    <property type="protein sequence ID" value="EON92192.1"/>
    <property type="molecule type" value="Genomic_DNA"/>
</dbReference>
<evidence type="ECO:0000313" key="5">
    <source>
        <dbReference type="Proteomes" id="UP000016540"/>
    </source>
</evidence>
<gene>
    <name evidence="4" type="ORF">MARLIPOL_11236</name>
</gene>
<dbReference type="GO" id="GO:0019878">
    <property type="term" value="P:lysine biosynthetic process via aminoadipic acid"/>
    <property type="evidence" value="ECO:0007669"/>
    <property type="project" value="TreeGrafter"/>
</dbReference>
<feature type="domain" description="4'-phosphopantetheinyl transferase" evidence="3">
    <location>
        <begin position="110"/>
        <end position="180"/>
    </location>
</feature>
<evidence type="ECO:0000256" key="1">
    <source>
        <dbReference type="ARBA" id="ARBA00010990"/>
    </source>
</evidence>
<sequence>MAGTSSGCNPDMAPSVWLCPEPEASALPCPRWLTEYERTTVAKFSGPRQREYLSSRWLIRQAIGHGSKCPARECEPVSGRPVASVRPKGWHLSLSHSGGISGCAVSDQPGIGLDLEPLNRHPHWQKVVRRWFTRTEQDWLLANDSHEDFLRVWTLKEAWLKATGRGIAGNLQTLEVRPDFSLYGDRHDSGWQAASGELEGFLVTLVYQRDHILLPSGGLLAGPTADLDLDRVVPTESPLPFSWHRPIEPGN</sequence>
<dbReference type="SUPFAM" id="SSF56214">
    <property type="entry name" value="4'-phosphopantetheinyl transferase"/>
    <property type="match status" value="2"/>
</dbReference>
<dbReference type="PANTHER" id="PTHR12215">
    <property type="entry name" value="PHOSPHOPANTETHEINE TRANSFERASE"/>
    <property type="match status" value="1"/>
</dbReference>
<dbReference type="Pfam" id="PF01648">
    <property type="entry name" value="ACPS"/>
    <property type="match status" value="1"/>
</dbReference>
<comment type="caution">
    <text evidence="4">The sequence shown here is derived from an EMBL/GenBank/DDBJ whole genome shotgun (WGS) entry which is preliminary data.</text>
</comment>
<dbReference type="GO" id="GO:0005829">
    <property type="term" value="C:cytosol"/>
    <property type="evidence" value="ECO:0007669"/>
    <property type="project" value="TreeGrafter"/>
</dbReference>
<organism evidence="4 5">
    <name type="scientific">Marinobacter lipolyticus SM19</name>
    <dbReference type="NCBI Taxonomy" id="1318628"/>
    <lineage>
        <taxon>Bacteria</taxon>
        <taxon>Pseudomonadati</taxon>
        <taxon>Pseudomonadota</taxon>
        <taxon>Gammaproteobacteria</taxon>
        <taxon>Pseudomonadales</taxon>
        <taxon>Marinobacteraceae</taxon>
        <taxon>Marinobacter</taxon>
    </lineage>
</organism>
<evidence type="ECO:0000259" key="3">
    <source>
        <dbReference type="Pfam" id="PF01648"/>
    </source>
</evidence>
<dbReference type="HOGENOM" id="CLU_057011_4_4_6"/>
<dbReference type="Gene3D" id="3.90.470.20">
    <property type="entry name" value="4'-phosphopantetheinyl transferase domain"/>
    <property type="match status" value="1"/>
</dbReference>
<name>R8B0V9_9GAMM</name>